<evidence type="ECO:0000313" key="2">
    <source>
        <dbReference type="EMBL" id="CAA9346967.1"/>
    </source>
</evidence>
<feature type="compositionally biased region" description="Basic residues" evidence="1">
    <location>
        <begin position="33"/>
        <end position="52"/>
    </location>
</feature>
<name>A0A6J4M2D4_9BACT</name>
<reference evidence="2" key="1">
    <citation type="submission" date="2020-02" db="EMBL/GenBank/DDBJ databases">
        <authorList>
            <person name="Meier V. D."/>
        </authorList>
    </citation>
    <scope>NUCLEOTIDE SEQUENCE</scope>
    <source>
        <strain evidence="2">AVDCRST_MAG40</strain>
    </source>
</reference>
<feature type="compositionally biased region" description="Basic and acidic residues" evidence="1">
    <location>
        <begin position="94"/>
        <end position="103"/>
    </location>
</feature>
<sequence>GYPRRSSRPRCPPPGHARPARPPDPRAGPAPWARHRRDHPGPLRRHAPRRSRLPLSGPAAPRAARVDRGGLGHLREQPPRALLLAHRSGAQAAGRRDGAMERPRRVHPPGPGPGANAGECL</sequence>
<feature type="compositionally biased region" description="Pro residues" evidence="1">
    <location>
        <begin position="10"/>
        <end position="28"/>
    </location>
</feature>
<feature type="non-terminal residue" evidence="2">
    <location>
        <position position="121"/>
    </location>
</feature>
<feature type="region of interest" description="Disordered" evidence="1">
    <location>
        <begin position="1"/>
        <end position="121"/>
    </location>
</feature>
<feature type="non-terminal residue" evidence="2">
    <location>
        <position position="1"/>
    </location>
</feature>
<evidence type="ECO:0000256" key="1">
    <source>
        <dbReference type="SAM" id="MobiDB-lite"/>
    </source>
</evidence>
<dbReference type="EMBL" id="CADCTX010000753">
    <property type="protein sequence ID" value="CAA9346967.1"/>
    <property type="molecule type" value="Genomic_DNA"/>
</dbReference>
<proteinExistence type="predicted"/>
<accession>A0A6J4M2D4</accession>
<protein>
    <submittedName>
        <fullName evidence="2">Transcriptional regulator, PadR family</fullName>
    </submittedName>
</protein>
<organism evidence="2">
    <name type="scientific">uncultured Gemmatimonadaceae bacterium</name>
    <dbReference type="NCBI Taxonomy" id="246130"/>
    <lineage>
        <taxon>Bacteria</taxon>
        <taxon>Pseudomonadati</taxon>
        <taxon>Gemmatimonadota</taxon>
        <taxon>Gemmatimonadia</taxon>
        <taxon>Gemmatimonadales</taxon>
        <taxon>Gemmatimonadaceae</taxon>
        <taxon>environmental samples</taxon>
    </lineage>
</organism>
<dbReference type="AlphaFoldDB" id="A0A6J4M2D4"/>
<gene>
    <name evidence="2" type="ORF">AVDCRST_MAG40-2680</name>
</gene>
<feature type="compositionally biased region" description="Basic and acidic residues" evidence="1">
    <location>
        <begin position="64"/>
        <end position="78"/>
    </location>
</feature>